<dbReference type="Pfam" id="PF13417">
    <property type="entry name" value="GST_N_3"/>
    <property type="match status" value="1"/>
</dbReference>
<sequence>MLNLYYSPVCPYCNRVLLANEKIGAKLNLLDVTASTSTRAELIAKGGKGQVPYLEDSDRGISMYESADIIDYLSEYYGSGSVPDIPPINNVCPID</sequence>
<dbReference type="EMBL" id="PFHR01000121">
    <property type="protein sequence ID" value="PIW96949.1"/>
    <property type="molecule type" value="Genomic_DNA"/>
</dbReference>
<dbReference type="SUPFAM" id="SSF52833">
    <property type="entry name" value="Thioredoxin-like"/>
    <property type="match status" value="1"/>
</dbReference>
<protein>
    <submittedName>
        <fullName evidence="2">Glutaredoxin</fullName>
    </submittedName>
</protein>
<reference evidence="3" key="1">
    <citation type="submission" date="2017-09" db="EMBL/GenBank/DDBJ databases">
        <title>Depth-based differentiation of microbial function through sediment-hosted aquifers and enrichment of novel symbionts in the deep terrestrial subsurface.</title>
        <authorList>
            <person name="Probst A.J."/>
            <person name="Ladd B."/>
            <person name="Jarett J.K."/>
            <person name="Geller-Mcgrath D.E."/>
            <person name="Sieber C.M.K."/>
            <person name="Emerson J.B."/>
            <person name="Anantharaman K."/>
            <person name="Thomas B.C."/>
            <person name="Malmstrom R."/>
            <person name="Stieglmeier M."/>
            <person name="Klingl A."/>
            <person name="Woyke T."/>
            <person name="Ryan C.M."/>
            <person name="Banfield J.F."/>
        </authorList>
    </citation>
    <scope>NUCLEOTIDE SEQUENCE [LARGE SCALE GENOMIC DNA]</scope>
</reference>
<comment type="caution">
    <text evidence="2">The sequence shown here is derived from an EMBL/GenBank/DDBJ whole genome shotgun (WGS) entry which is preliminary data.</text>
</comment>
<proteinExistence type="predicted"/>
<dbReference type="Proteomes" id="UP000230837">
    <property type="component" value="Unassembled WGS sequence"/>
</dbReference>
<dbReference type="InterPro" id="IPR036249">
    <property type="entry name" value="Thioredoxin-like_sf"/>
</dbReference>
<dbReference type="Gene3D" id="3.40.30.10">
    <property type="entry name" value="Glutaredoxin"/>
    <property type="match status" value="1"/>
</dbReference>
<dbReference type="PANTHER" id="PTHR45288:SF1">
    <property type="entry name" value="THIOREDOXIN FAMILY PROTEIN"/>
    <property type="match status" value="1"/>
</dbReference>
<dbReference type="PROSITE" id="PS50404">
    <property type="entry name" value="GST_NTER"/>
    <property type="match status" value="1"/>
</dbReference>
<dbReference type="InterPro" id="IPR004045">
    <property type="entry name" value="Glutathione_S-Trfase_N"/>
</dbReference>
<evidence type="ECO:0000313" key="3">
    <source>
        <dbReference type="Proteomes" id="UP000230837"/>
    </source>
</evidence>
<organism evidence="2 3">
    <name type="scientific">Candidatus Kaiserbacteria bacterium CG_4_8_14_3_um_filter_38_9</name>
    <dbReference type="NCBI Taxonomy" id="1974599"/>
    <lineage>
        <taxon>Bacteria</taxon>
        <taxon>Candidatus Kaiseribacteriota</taxon>
    </lineage>
</organism>
<name>A0A2M7INN1_9BACT</name>
<dbReference type="PROSITE" id="PS51354">
    <property type="entry name" value="GLUTAREDOXIN_2"/>
    <property type="match status" value="1"/>
</dbReference>
<dbReference type="PANTHER" id="PTHR45288">
    <property type="entry name" value="THIOREDOXIN FAMILY PROTEIN"/>
    <property type="match status" value="1"/>
</dbReference>
<gene>
    <name evidence="2" type="ORF">COZ82_02260</name>
</gene>
<dbReference type="AlphaFoldDB" id="A0A2M7INN1"/>
<feature type="domain" description="GST N-terminal" evidence="1">
    <location>
        <begin position="1"/>
        <end position="81"/>
    </location>
</feature>
<evidence type="ECO:0000313" key="2">
    <source>
        <dbReference type="EMBL" id="PIW96949.1"/>
    </source>
</evidence>
<evidence type="ECO:0000259" key="1">
    <source>
        <dbReference type="PROSITE" id="PS50404"/>
    </source>
</evidence>
<accession>A0A2M7INN1</accession>